<protein>
    <submittedName>
        <fullName evidence="1">Uncharacterized protein</fullName>
    </submittedName>
</protein>
<dbReference type="VEuPathDB" id="FungiDB:BO71DRAFT_424889"/>
<dbReference type="EMBL" id="KZ825799">
    <property type="protein sequence ID" value="PYH99820.1"/>
    <property type="molecule type" value="Genomic_DNA"/>
</dbReference>
<reference evidence="1 2" key="1">
    <citation type="submission" date="2018-02" db="EMBL/GenBank/DDBJ databases">
        <title>The genomes of Aspergillus section Nigri reveals drivers in fungal speciation.</title>
        <authorList>
            <consortium name="DOE Joint Genome Institute"/>
            <person name="Vesth T.C."/>
            <person name="Nybo J."/>
            <person name="Theobald S."/>
            <person name="Brandl J."/>
            <person name="Frisvad J.C."/>
            <person name="Nielsen K.F."/>
            <person name="Lyhne E.K."/>
            <person name="Kogle M.E."/>
            <person name="Kuo A."/>
            <person name="Riley R."/>
            <person name="Clum A."/>
            <person name="Nolan M."/>
            <person name="Lipzen A."/>
            <person name="Salamov A."/>
            <person name="Henrissat B."/>
            <person name="Wiebenga A."/>
            <person name="De vries R.P."/>
            <person name="Grigoriev I.V."/>
            <person name="Mortensen U.H."/>
            <person name="Andersen M.R."/>
            <person name="Baker S.E."/>
        </authorList>
    </citation>
    <scope>NUCLEOTIDE SEQUENCE [LARGE SCALE GENOMIC DNA]</scope>
    <source>
        <strain evidence="1 2">CBS 707.79</strain>
    </source>
</reference>
<dbReference type="Proteomes" id="UP000247810">
    <property type="component" value="Unassembled WGS sequence"/>
</dbReference>
<name>A0A319DQE5_9EURO</name>
<gene>
    <name evidence="1" type="ORF">BO71DRAFT_424889</name>
</gene>
<evidence type="ECO:0000313" key="2">
    <source>
        <dbReference type="Proteomes" id="UP000247810"/>
    </source>
</evidence>
<keyword evidence="2" id="KW-1185">Reference proteome</keyword>
<organism evidence="1 2">
    <name type="scientific">Aspergillus ellipticus CBS 707.79</name>
    <dbReference type="NCBI Taxonomy" id="1448320"/>
    <lineage>
        <taxon>Eukaryota</taxon>
        <taxon>Fungi</taxon>
        <taxon>Dikarya</taxon>
        <taxon>Ascomycota</taxon>
        <taxon>Pezizomycotina</taxon>
        <taxon>Eurotiomycetes</taxon>
        <taxon>Eurotiomycetidae</taxon>
        <taxon>Eurotiales</taxon>
        <taxon>Aspergillaceae</taxon>
        <taxon>Aspergillus</taxon>
        <taxon>Aspergillus subgen. Circumdati</taxon>
    </lineage>
</organism>
<sequence length="186" mass="19821">MEWPANHNDLTQDHANDTQHFSIPRSTFFQALPAAGWNTASQLGPIQSFATNFPGYPSTGTCSTPPTGGRAGPYHLDPIAALEADFSAASTVGMGVNPSLEHPSLYGFSPSNTPLLQDYGISFPNNMAMAHQEQQARPSSQAARYNDDVPRPFSCGRMFIQCTRITACAVFNASGKAAAIPARSTA</sequence>
<dbReference type="AlphaFoldDB" id="A0A319DQE5"/>
<proteinExistence type="predicted"/>
<accession>A0A319DQE5</accession>
<evidence type="ECO:0000313" key="1">
    <source>
        <dbReference type="EMBL" id="PYH99820.1"/>
    </source>
</evidence>